<evidence type="ECO:0000313" key="3">
    <source>
        <dbReference type="Proteomes" id="UP000054350"/>
    </source>
</evidence>
<dbReference type="VEuPathDB" id="FungiDB:AMAG_12820"/>
<evidence type="ECO:0000256" key="1">
    <source>
        <dbReference type="SAM" id="MobiDB-lite"/>
    </source>
</evidence>
<accession>A0A0L0T1F5</accession>
<dbReference type="Proteomes" id="UP000054350">
    <property type="component" value="Unassembled WGS sequence"/>
</dbReference>
<sequence length="142" mass="15285">MLTILDLFNEGTEASFTEMSTARCTQGRAGARAQQPSARHGGRARGHAGTAYSCDGSEHDVGRGSWVLELMRARTEVGQPAPSCRAKRRLSLSAGFRSGATRTINLKPPLLTFGLAARPFCFALMGSNVIADMAWCSNYECQ</sequence>
<evidence type="ECO:0000313" key="2">
    <source>
        <dbReference type="EMBL" id="KNE68653.1"/>
    </source>
</evidence>
<keyword evidence="3" id="KW-1185">Reference proteome</keyword>
<dbReference type="AlphaFoldDB" id="A0A0L0T1F5"/>
<reference evidence="3" key="2">
    <citation type="submission" date="2009-11" db="EMBL/GenBank/DDBJ databases">
        <title>The Genome Sequence of Allomyces macrogynus strain ATCC 38327.</title>
        <authorList>
            <consortium name="The Broad Institute Genome Sequencing Platform"/>
            <person name="Russ C."/>
            <person name="Cuomo C."/>
            <person name="Shea T."/>
            <person name="Young S.K."/>
            <person name="Zeng Q."/>
            <person name="Koehrsen M."/>
            <person name="Haas B."/>
            <person name="Borodovsky M."/>
            <person name="Guigo R."/>
            <person name="Alvarado L."/>
            <person name="Berlin A."/>
            <person name="Borenstein D."/>
            <person name="Chen Z."/>
            <person name="Engels R."/>
            <person name="Freedman E."/>
            <person name="Gellesch M."/>
            <person name="Goldberg J."/>
            <person name="Griggs A."/>
            <person name="Gujja S."/>
            <person name="Heiman D."/>
            <person name="Hepburn T."/>
            <person name="Howarth C."/>
            <person name="Jen D."/>
            <person name="Larson L."/>
            <person name="Lewis B."/>
            <person name="Mehta T."/>
            <person name="Park D."/>
            <person name="Pearson M."/>
            <person name="Roberts A."/>
            <person name="Saif S."/>
            <person name="Shenoy N."/>
            <person name="Sisk P."/>
            <person name="Stolte C."/>
            <person name="Sykes S."/>
            <person name="Walk T."/>
            <person name="White J."/>
            <person name="Yandava C."/>
            <person name="Burger G."/>
            <person name="Gray M.W."/>
            <person name="Holland P.W.H."/>
            <person name="King N."/>
            <person name="Lang F.B.F."/>
            <person name="Roger A.J."/>
            <person name="Ruiz-Trillo I."/>
            <person name="Lander E."/>
            <person name="Nusbaum C."/>
        </authorList>
    </citation>
    <scope>NUCLEOTIDE SEQUENCE [LARGE SCALE GENOMIC DNA]</scope>
    <source>
        <strain evidence="3">ATCC 38327</strain>
    </source>
</reference>
<protein>
    <submittedName>
        <fullName evidence="2">Uncharacterized protein</fullName>
    </submittedName>
</protein>
<organism evidence="2 3">
    <name type="scientific">Allomyces macrogynus (strain ATCC 38327)</name>
    <name type="common">Allomyces javanicus var. macrogynus</name>
    <dbReference type="NCBI Taxonomy" id="578462"/>
    <lineage>
        <taxon>Eukaryota</taxon>
        <taxon>Fungi</taxon>
        <taxon>Fungi incertae sedis</taxon>
        <taxon>Blastocladiomycota</taxon>
        <taxon>Blastocladiomycetes</taxon>
        <taxon>Blastocladiales</taxon>
        <taxon>Blastocladiaceae</taxon>
        <taxon>Allomyces</taxon>
    </lineage>
</organism>
<name>A0A0L0T1F5_ALLM3</name>
<reference evidence="2 3" key="1">
    <citation type="submission" date="2009-11" db="EMBL/GenBank/DDBJ databases">
        <title>Annotation of Allomyces macrogynus ATCC 38327.</title>
        <authorList>
            <consortium name="The Broad Institute Genome Sequencing Platform"/>
            <person name="Russ C."/>
            <person name="Cuomo C."/>
            <person name="Burger G."/>
            <person name="Gray M.W."/>
            <person name="Holland P.W.H."/>
            <person name="King N."/>
            <person name="Lang F.B.F."/>
            <person name="Roger A.J."/>
            <person name="Ruiz-Trillo I."/>
            <person name="Young S.K."/>
            <person name="Zeng Q."/>
            <person name="Gargeya S."/>
            <person name="Fitzgerald M."/>
            <person name="Haas B."/>
            <person name="Abouelleil A."/>
            <person name="Alvarado L."/>
            <person name="Arachchi H.M."/>
            <person name="Berlin A."/>
            <person name="Chapman S.B."/>
            <person name="Gearin G."/>
            <person name="Goldberg J."/>
            <person name="Griggs A."/>
            <person name="Gujja S."/>
            <person name="Hansen M."/>
            <person name="Heiman D."/>
            <person name="Howarth C."/>
            <person name="Larimer J."/>
            <person name="Lui A."/>
            <person name="MacDonald P.J.P."/>
            <person name="McCowen C."/>
            <person name="Montmayeur A."/>
            <person name="Murphy C."/>
            <person name="Neiman D."/>
            <person name="Pearson M."/>
            <person name="Priest M."/>
            <person name="Roberts A."/>
            <person name="Saif S."/>
            <person name="Shea T."/>
            <person name="Sisk P."/>
            <person name="Stolte C."/>
            <person name="Sykes S."/>
            <person name="Wortman J."/>
            <person name="Nusbaum C."/>
            <person name="Birren B."/>
        </authorList>
    </citation>
    <scope>NUCLEOTIDE SEQUENCE [LARGE SCALE GENOMIC DNA]</scope>
    <source>
        <strain evidence="2 3">ATCC 38327</strain>
    </source>
</reference>
<feature type="region of interest" description="Disordered" evidence="1">
    <location>
        <begin position="25"/>
        <end position="56"/>
    </location>
</feature>
<dbReference type="EMBL" id="GG745357">
    <property type="protein sequence ID" value="KNE68653.1"/>
    <property type="molecule type" value="Genomic_DNA"/>
</dbReference>
<proteinExistence type="predicted"/>
<gene>
    <name evidence="2" type="ORF">AMAG_12820</name>
</gene>